<organism evidence="2 3">
    <name type="scientific">Cochliobolus carbonum (strain 26-R-13)</name>
    <name type="common">Maize leaf spot fungus</name>
    <name type="synonym">Bipolaris zeicola</name>
    <dbReference type="NCBI Taxonomy" id="930089"/>
    <lineage>
        <taxon>Eukaryota</taxon>
        <taxon>Fungi</taxon>
        <taxon>Dikarya</taxon>
        <taxon>Ascomycota</taxon>
        <taxon>Pezizomycotina</taxon>
        <taxon>Dothideomycetes</taxon>
        <taxon>Pleosporomycetidae</taxon>
        <taxon>Pleosporales</taxon>
        <taxon>Pleosporineae</taxon>
        <taxon>Pleosporaceae</taxon>
        <taxon>Bipolaris</taxon>
    </lineage>
</organism>
<feature type="non-terminal residue" evidence="2">
    <location>
        <position position="1"/>
    </location>
</feature>
<evidence type="ECO:0000313" key="3">
    <source>
        <dbReference type="Proteomes" id="UP000053841"/>
    </source>
</evidence>
<gene>
    <name evidence="2" type="ORF">COCCADRAFT_111827</name>
</gene>
<proteinExistence type="predicted"/>
<protein>
    <submittedName>
        <fullName evidence="2">Uncharacterized protein</fullName>
    </submittedName>
</protein>
<feature type="transmembrane region" description="Helical" evidence="1">
    <location>
        <begin position="42"/>
        <end position="60"/>
    </location>
</feature>
<keyword evidence="1" id="KW-1133">Transmembrane helix</keyword>
<keyword evidence="1" id="KW-0812">Transmembrane</keyword>
<dbReference type="HOGENOM" id="CLU_2855775_0_0_1"/>
<dbReference type="KEGG" id="bze:COCCADRAFT_111827"/>
<keyword evidence="3" id="KW-1185">Reference proteome</keyword>
<dbReference type="GeneID" id="19144353"/>
<accession>W6XQ28</accession>
<reference evidence="2 3" key="1">
    <citation type="journal article" date="2013" name="PLoS Genet.">
        <title>Comparative genome structure, secondary metabolite, and effector coding capacity across Cochliobolus pathogens.</title>
        <authorList>
            <person name="Condon B.J."/>
            <person name="Leng Y."/>
            <person name="Wu D."/>
            <person name="Bushley K.E."/>
            <person name="Ohm R.A."/>
            <person name="Otillar R."/>
            <person name="Martin J."/>
            <person name="Schackwitz W."/>
            <person name="Grimwood J."/>
            <person name="MohdZainudin N."/>
            <person name="Xue C."/>
            <person name="Wang R."/>
            <person name="Manning V.A."/>
            <person name="Dhillon B."/>
            <person name="Tu Z.J."/>
            <person name="Steffenson B.J."/>
            <person name="Salamov A."/>
            <person name="Sun H."/>
            <person name="Lowry S."/>
            <person name="LaButti K."/>
            <person name="Han J."/>
            <person name="Copeland A."/>
            <person name="Lindquist E."/>
            <person name="Barry K."/>
            <person name="Schmutz J."/>
            <person name="Baker S.E."/>
            <person name="Ciuffetti L.M."/>
            <person name="Grigoriev I.V."/>
            <person name="Zhong S."/>
            <person name="Turgeon B.G."/>
        </authorList>
    </citation>
    <scope>NUCLEOTIDE SEQUENCE [LARGE SCALE GENOMIC DNA]</scope>
    <source>
        <strain evidence="2 3">26-R-13</strain>
    </source>
</reference>
<dbReference type="Proteomes" id="UP000053841">
    <property type="component" value="Unassembled WGS sequence"/>
</dbReference>
<evidence type="ECO:0000256" key="1">
    <source>
        <dbReference type="SAM" id="Phobius"/>
    </source>
</evidence>
<keyword evidence="1" id="KW-0472">Membrane</keyword>
<dbReference type="AlphaFoldDB" id="W6XQ28"/>
<dbReference type="EMBL" id="KI964939">
    <property type="protein sequence ID" value="EUC27390.1"/>
    <property type="molecule type" value="Genomic_DNA"/>
</dbReference>
<name>W6XQ28_COCC2</name>
<sequence length="65" mass="7430">EGGRIPPFSTRFCASLVSWAEIPVEQVCIHLSYRRRNMKNRIIVVITFVFVVIAFISFSLGQEVT</sequence>
<dbReference type="RefSeq" id="XP_007718306.1">
    <property type="nucleotide sequence ID" value="XM_007720116.1"/>
</dbReference>
<evidence type="ECO:0000313" key="2">
    <source>
        <dbReference type="EMBL" id="EUC27390.1"/>
    </source>
</evidence>